<sequence>MLPVSRNLCRLASPLILSGGGISNYTALFSPIGASRLALKGHRISLKNQCNEIHSTPFGRAKRDYYEVLGLKKGASAKDIKKAYYQVCHAGR</sequence>
<proteinExistence type="predicted"/>
<dbReference type="EMBL" id="JBGFUD010000239">
    <property type="protein sequence ID" value="MFH4974070.1"/>
    <property type="molecule type" value="Genomic_DNA"/>
</dbReference>
<evidence type="ECO:0000313" key="1">
    <source>
        <dbReference type="EMBL" id="MFH4974070.1"/>
    </source>
</evidence>
<dbReference type="InterPro" id="IPR001623">
    <property type="entry name" value="DnaJ_domain"/>
</dbReference>
<dbReference type="AlphaFoldDB" id="A0ABD6ECN6"/>
<evidence type="ECO:0000313" key="2">
    <source>
        <dbReference type="Proteomes" id="UP001608902"/>
    </source>
</evidence>
<name>A0ABD6ECN6_9BILA</name>
<dbReference type="Gene3D" id="1.10.287.110">
    <property type="entry name" value="DnaJ domain"/>
    <property type="match status" value="1"/>
</dbReference>
<evidence type="ECO:0008006" key="3">
    <source>
        <dbReference type="Google" id="ProtNLM"/>
    </source>
</evidence>
<dbReference type="CDD" id="cd06257">
    <property type="entry name" value="DnaJ"/>
    <property type="match status" value="1"/>
</dbReference>
<organism evidence="1 2">
    <name type="scientific">Gnathostoma spinigerum</name>
    <dbReference type="NCBI Taxonomy" id="75299"/>
    <lineage>
        <taxon>Eukaryota</taxon>
        <taxon>Metazoa</taxon>
        <taxon>Ecdysozoa</taxon>
        <taxon>Nematoda</taxon>
        <taxon>Chromadorea</taxon>
        <taxon>Rhabditida</taxon>
        <taxon>Spirurina</taxon>
        <taxon>Gnathostomatomorpha</taxon>
        <taxon>Gnathostomatoidea</taxon>
        <taxon>Gnathostomatidae</taxon>
        <taxon>Gnathostoma</taxon>
    </lineage>
</organism>
<dbReference type="Proteomes" id="UP001608902">
    <property type="component" value="Unassembled WGS sequence"/>
</dbReference>
<dbReference type="InterPro" id="IPR036869">
    <property type="entry name" value="J_dom_sf"/>
</dbReference>
<keyword evidence="2" id="KW-1185">Reference proteome</keyword>
<dbReference type="SUPFAM" id="SSF46565">
    <property type="entry name" value="Chaperone J-domain"/>
    <property type="match status" value="1"/>
</dbReference>
<gene>
    <name evidence="1" type="ORF">AB6A40_000779</name>
</gene>
<accession>A0ABD6ECN6</accession>
<reference evidence="1 2" key="1">
    <citation type="submission" date="2024-08" db="EMBL/GenBank/DDBJ databases">
        <title>Gnathostoma spinigerum genome.</title>
        <authorList>
            <person name="Gonzalez-Bertolin B."/>
            <person name="Monzon S."/>
            <person name="Zaballos A."/>
            <person name="Jimenez P."/>
            <person name="Dekumyoy P."/>
            <person name="Varona S."/>
            <person name="Cuesta I."/>
            <person name="Sumanam S."/>
            <person name="Adisakwattana P."/>
            <person name="Gasser R.B."/>
            <person name="Hernandez-Gonzalez A."/>
            <person name="Young N.D."/>
            <person name="Perteguer M.J."/>
        </authorList>
    </citation>
    <scope>NUCLEOTIDE SEQUENCE [LARGE SCALE GENOMIC DNA]</scope>
    <source>
        <strain evidence="1">AL3</strain>
        <tissue evidence="1">Liver</tissue>
    </source>
</reference>
<protein>
    <recommendedName>
        <fullName evidence="3">J domain-containing protein</fullName>
    </recommendedName>
</protein>
<comment type="caution">
    <text evidence="1">The sequence shown here is derived from an EMBL/GenBank/DDBJ whole genome shotgun (WGS) entry which is preliminary data.</text>
</comment>